<evidence type="ECO:0000313" key="2">
    <source>
        <dbReference type="Proteomes" id="UP000887116"/>
    </source>
</evidence>
<accession>A0A8X6GIR9</accession>
<dbReference type="AlphaFoldDB" id="A0A8X6GIR9"/>
<proteinExistence type="predicted"/>
<dbReference type="Proteomes" id="UP000887116">
    <property type="component" value="Unassembled WGS sequence"/>
</dbReference>
<sequence>MAKKLRKFLILLDNESLLYFPGSFLTGRVLVDLDEDTAVTVAKKSHSLSTSPQFIAAPPSTVVMRLRL</sequence>
<name>A0A8X6GIR9_TRICU</name>
<reference evidence="1" key="1">
    <citation type="submission" date="2020-07" db="EMBL/GenBank/DDBJ databases">
        <title>Multicomponent nature underlies the extraordinary mechanical properties of spider dragline silk.</title>
        <authorList>
            <person name="Kono N."/>
            <person name="Nakamura H."/>
            <person name="Mori M."/>
            <person name="Yoshida Y."/>
            <person name="Ohtoshi R."/>
            <person name="Malay A.D."/>
            <person name="Moran D.A.P."/>
            <person name="Tomita M."/>
            <person name="Numata K."/>
            <person name="Arakawa K."/>
        </authorList>
    </citation>
    <scope>NUCLEOTIDE SEQUENCE</scope>
</reference>
<dbReference type="InterPro" id="IPR014752">
    <property type="entry name" value="Arrestin-like_C"/>
</dbReference>
<comment type="caution">
    <text evidence="1">The sequence shown here is derived from an EMBL/GenBank/DDBJ whole genome shotgun (WGS) entry which is preliminary data.</text>
</comment>
<evidence type="ECO:0000313" key="1">
    <source>
        <dbReference type="EMBL" id="GFR04933.1"/>
    </source>
</evidence>
<keyword evidence="2" id="KW-1185">Reference proteome</keyword>
<organism evidence="1 2">
    <name type="scientific">Trichonephila clavata</name>
    <name type="common">Joro spider</name>
    <name type="synonym">Nephila clavata</name>
    <dbReference type="NCBI Taxonomy" id="2740835"/>
    <lineage>
        <taxon>Eukaryota</taxon>
        <taxon>Metazoa</taxon>
        <taxon>Ecdysozoa</taxon>
        <taxon>Arthropoda</taxon>
        <taxon>Chelicerata</taxon>
        <taxon>Arachnida</taxon>
        <taxon>Araneae</taxon>
        <taxon>Araneomorphae</taxon>
        <taxon>Entelegynae</taxon>
        <taxon>Araneoidea</taxon>
        <taxon>Nephilidae</taxon>
        <taxon>Trichonephila</taxon>
    </lineage>
</organism>
<protein>
    <submittedName>
        <fullName evidence="1">Uncharacterized protein</fullName>
    </submittedName>
</protein>
<dbReference type="EMBL" id="BMAO01035641">
    <property type="protein sequence ID" value="GFR04933.1"/>
    <property type="molecule type" value="Genomic_DNA"/>
</dbReference>
<gene>
    <name evidence="1" type="ORF">TNCT_157241</name>
</gene>
<dbReference type="Gene3D" id="2.60.40.640">
    <property type="match status" value="1"/>
</dbReference>
<dbReference type="OrthoDB" id="2333384at2759"/>